<evidence type="ECO:0000313" key="2">
    <source>
        <dbReference type="EMBL" id="GGK55857.1"/>
    </source>
</evidence>
<accession>A0AA37F387</accession>
<reference evidence="2" key="1">
    <citation type="journal article" date="2014" name="Int. J. Syst. Evol. Microbiol.">
        <title>Complete genome sequence of Corynebacterium casei LMG S-19264T (=DSM 44701T), isolated from a smear-ripened cheese.</title>
        <authorList>
            <consortium name="US DOE Joint Genome Institute (JGI-PGF)"/>
            <person name="Walter F."/>
            <person name="Albersmeier A."/>
            <person name="Kalinowski J."/>
            <person name="Ruckert C."/>
        </authorList>
    </citation>
    <scope>NUCLEOTIDE SEQUENCE</scope>
    <source>
        <strain evidence="2">JCM 3093</strain>
    </source>
</reference>
<sequence length="94" mass="10095">MSEREGEGDAPTSGGVPVTDDLIDGLAAEAEEGYDVTELRRRGGRRPMGSAAAEVVPVRLDPELRAALLRRAKNDHTSASEVIRRALQAWLDVA</sequence>
<gene>
    <name evidence="2" type="ORF">GCM10010126_14330</name>
</gene>
<dbReference type="SUPFAM" id="SSF47598">
    <property type="entry name" value="Ribbon-helix-helix"/>
    <property type="match status" value="1"/>
</dbReference>
<reference evidence="2" key="2">
    <citation type="submission" date="2022-09" db="EMBL/GenBank/DDBJ databases">
        <authorList>
            <person name="Sun Q."/>
            <person name="Ohkuma M."/>
        </authorList>
    </citation>
    <scope>NUCLEOTIDE SEQUENCE</scope>
    <source>
        <strain evidence="2">JCM 3093</strain>
    </source>
</reference>
<proteinExistence type="predicted"/>
<dbReference type="Proteomes" id="UP000627984">
    <property type="component" value="Unassembled WGS sequence"/>
</dbReference>
<name>A0AA37F387_9ACTN</name>
<evidence type="ECO:0000313" key="3">
    <source>
        <dbReference type="Proteomes" id="UP000627984"/>
    </source>
</evidence>
<feature type="region of interest" description="Disordered" evidence="1">
    <location>
        <begin position="1"/>
        <end position="22"/>
    </location>
</feature>
<evidence type="ECO:0000256" key="1">
    <source>
        <dbReference type="SAM" id="MobiDB-lite"/>
    </source>
</evidence>
<evidence type="ECO:0008006" key="4">
    <source>
        <dbReference type="Google" id="ProtNLM"/>
    </source>
</evidence>
<comment type="caution">
    <text evidence="2">The sequence shown here is derived from an EMBL/GenBank/DDBJ whole genome shotgun (WGS) entry which is preliminary data.</text>
</comment>
<dbReference type="InterPro" id="IPR010985">
    <property type="entry name" value="Ribbon_hlx_hlx"/>
</dbReference>
<dbReference type="GO" id="GO:0006355">
    <property type="term" value="P:regulation of DNA-templated transcription"/>
    <property type="evidence" value="ECO:0007669"/>
    <property type="project" value="InterPro"/>
</dbReference>
<organism evidence="2 3">
    <name type="scientific">Planomonospora parontospora</name>
    <dbReference type="NCBI Taxonomy" id="58119"/>
    <lineage>
        <taxon>Bacteria</taxon>
        <taxon>Bacillati</taxon>
        <taxon>Actinomycetota</taxon>
        <taxon>Actinomycetes</taxon>
        <taxon>Streptosporangiales</taxon>
        <taxon>Streptosporangiaceae</taxon>
        <taxon>Planomonospora</taxon>
    </lineage>
</organism>
<dbReference type="RefSeq" id="WP_191894012.1">
    <property type="nucleotide sequence ID" value="NZ_BMQD01000003.1"/>
</dbReference>
<dbReference type="AlphaFoldDB" id="A0AA37F387"/>
<dbReference type="EMBL" id="BMQD01000003">
    <property type="protein sequence ID" value="GGK55857.1"/>
    <property type="molecule type" value="Genomic_DNA"/>
</dbReference>
<protein>
    <recommendedName>
        <fullName evidence="4">Ribbon-helix-helix protein, CopG family</fullName>
    </recommendedName>
</protein>